<dbReference type="PANTHER" id="PTHR34459">
    <property type="entry name" value="OS01G0264500 PROTEIN"/>
    <property type="match status" value="1"/>
</dbReference>
<evidence type="ECO:0000313" key="2">
    <source>
        <dbReference type="EMBL" id="ESR43165.1"/>
    </source>
</evidence>
<keyword evidence="1" id="KW-1133">Transmembrane helix</keyword>
<organism evidence="2 3">
    <name type="scientific">Citrus clementina</name>
    <name type="common">Clementine</name>
    <name type="synonym">Citrus deliciosa x Citrus sinensis</name>
    <dbReference type="NCBI Taxonomy" id="85681"/>
    <lineage>
        <taxon>Eukaryota</taxon>
        <taxon>Viridiplantae</taxon>
        <taxon>Streptophyta</taxon>
        <taxon>Embryophyta</taxon>
        <taxon>Tracheophyta</taxon>
        <taxon>Spermatophyta</taxon>
        <taxon>Magnoliopsida</taxon>
        <taxon>eudicotyledons</taxon>
        <taxon>Gunneridae</taxon>
        <taxon>Pentapetalae</taxon>
        <taxon>rosids</taxon>
        <taxon>malvids</taxon>
        <taxon>Sapindales</taxon>
        <taxon>Rutaceae</taxon>
        <taxon>Aurantioideae</taxon>
        <taxon>Citrus</taxon>
    </lineage>
</organism>
<dbReference type="PANTHER" id="PTHR34459:SF2">
    <property type="entry name" value="TRANSMEMBRANE PROTEIN"/>
    <property type="match status" value="1"/>
</dbReference>
<feature type="transmembrane region" description="Helical" evidence="1">
    <location>
        <begin position="90"/>
        <end position="110"/>
    </location>
</feature>
<dbReference type="EMBL" id="KI536861">
    <property type="protein sequence ID" value="ESR43165.1"/>
    <property type="molecule type" value="Genomic_DNA"/>
</dbReference>
<sequence>MGTREVYEEKLRSGNLHHDPTMNPGLGCPRCPRCLSLLDPNSEKGEWTITSVLHDATAVAGSGFGAMLGAVYGFNTGIPFLQNHLKGPKWLPFVTGIPLLLMFSGASAAFGEIW</sequence>
<dbReference type="Proteomes" id="UP000030687">
    <property type="component" value="Unassembled WGS sequence"/>
</dbReference>
<keyword evidence="1" id="KW-0472">Membrane</keyword>
<evidence type="ECO:0000313" key="3">
    <source>
        <dbReference type="Proteomes" id="UP000030687"/>
    </source>
</evidence>
<protein>
    <submittedName>
        <fullName evidence="2">Uncharacterized protein</fullName>
    </submittedName>
</protein>
<dbReference type="AlphaFoldDB" id="V4SVZ6"/>
<name>V4SVZ6_CITCL</name>
<reference evidence="2 3" key="1">
    <citation type="submission" date="2013-10" db="EMBL/GenBank/DDBJ databases">
        <authorList>
            <consortium name="International Citrus Genome Consortium"/>
            <person name="Jenkins J."/>
            <person name="Schmutz J."/>
            <person name="Prochnik S."/>
            <person name="Rokhsar D."/>
            <person name="Gmitter F."/>
            <person name="Ollitrault P."/>
            <person name="Machado M."/>
            <person name="Talon M."/>
            <person name="Wincker P."/>
            <person name="Jaillon O."/>
            <person name="Morgante M."/>
        </authorList>
    </citation>
    <scope>NUCLEOTIDE SEQUENCE</scope>
    <source>
        <strain evidence="3">cv. Clemenules</strain>
    </source>
</reference>
<evidence type="ECO:0000256" key="1">
    <source>
        <dbReference type="SAM" id="Phobius"/>
    </source>
</evidence>
<keyword evidence="3" id="KW-1185">Reference proteome</keyword>
<gene>
    <name evidence="2" type="ORF">CICLE_v10012980mg</name>
</gene>
<proteinExistence type="predicted"/>
<keyword evidence="1" id="KW-0812">Transmembrane</keyword>
<feature type="transmembrane region" description="Helical" evidence="1">
    <location>
        <begin position="56"/>
        <end position="78"/>
    </location>
</feature>
<dbReference type="Gramene" id="ESR43165">
    <property type="protein sequence ID" value="ESR43165"/>
    <property type="gene ID" value="CICLE_v10012980mg"/>
</dbReference>
<accession>V4SVZ6</accession>